<feature type="region of interest" description="Disordered" evidence="2">
    <location>
        <begin position="1582"/>
        <end position="1607"/>
    </location>
</feature>
<comment type="caution">
    <text evidence="3">The sequence shown here is derived from an EMBL/GenBank/DDBJ whole genome shotgun (WGS) entry which is preliminary data.</text>
</comment>
<feature type="region of interest" description="Disordered" evidence="2">
    <location>
        <begin position="1481"/>
        <end position="1505"/>
    </location>
</feature>
<reference evidence="3" key="2">
    <citation type="submission" date="2018-07" db="EMBL/GenBank/DDBJ databases">
        <authorList>
            <person name="Mckenzie S.K."/>
            <person name="Kronauer D.J.C."/>
        </authorList>
    </citation>
    <scope>NUCLEOTIDE SEQUENCE</scope>
    <source>
        <strain evidence="3">Clonal line C1</strain>
    </source>
</reference>
<feature type="region of interest" description="Disordered" evidence="2">
    <location>
        <begin position="993"/>
        <end position="1161"/>
    </location>
</feature>
<evidence type="ECO:0000256" key="1">
    <source>
        <dbReference type="SAM" id="Coils"/>
    </source>
</evidence>
<feature type="compositionally biased region" description="Basic and acidic residues" evidence="2">
    <location>
        <begin position="772"/>
        <end position="788"/>
    </location>
</feature>
<feature type="compositionally biased region" description="Basic and acidic residues" evidence="2">
    <location>
        <begin position="1584"/>
        <end position="1605"/>
    </location>
</feature>
<feature type="region of interest" description="Disordered" evidence="2">
    <location>
        <begin position="1799"/>
        <end position="1843"/>
    </location>
</feature>
<feature type="region of interest" description="Disordered" evidence="2">
    <location>
        <begin position="1883"/>
        <end position="1962"/>
    </location>
</feature>
<feature type="coiled-coil region" evidence="1">
    <location>
        <begin position="1215"/>
        <end position="1242"/>
    </location>
</feature>
<feature type="compositionally biased region" description="Basic residues" evidence="2">
    <location>
        <begin position="36"/>
        <end position="45"/>
    </location>
</feature>
<feature type="region of interest" description="Disordered" evidence="2">
    <location>
        <begin position="302"/>
        <end position="475"/>
    </location>
</feature>
<feature type="compositionally biased region" description="Basic and acidic residues" evidence="2">
    <location>
        <begin position="1800"/>
        <end position="1829"/>
    </location>
</feature>
<feature type="compositionally biased region" description="Basic and acidic residues" evidence="2">
    <location>
        <begin position="730"/>
        <end position="762"/>
    </location>
</feature>
<feature type="region of interest" description="Disordered" evidence="2">
    <location>
        <begin position="656"/>
        <end position="693"/>
    </location>
</feature>
<feature type="region of interest" description="Disordered" evidence="2">
    <location>
        <begin position="101"/>
        <end position="131"/>
    </location>
</feature>
<feature type="region of interest" description="Disordered" evidence="2">
    <location>
        <begin position="730"/>
        <end position="928"/>
    </location>
</feature>
<feature type="region of interest" description="Disordered" evidence="2">
    <location>
        <begin position="1648"/>
        <end position="1671"/>
    </location>
</feature>
<feature type="compositionally biased region" description="Low complexity" evidence="2">
    <location>
        <begin position="1187"/>
        <end position="1196"/>
    </location>
</feature>
<feature type="compositionally biased region" description="Polar residues" evidence="2">
    <location>
        <begin position="333"/>
        <end position="349"/>
    </location>
</feature>
<accession>A0A3L8DB19</accession>
<feature type="region of interest" description="Disordered" evidence="2">
    <location>
        <begin position="1699"/>
        <end position="1721"/>
    </location>
</feature>
<evidence type="ECO:0008006" key="4">
    <source>
        <dbReference type="Google" id="ProtNLM"/>
    </source>
</evidence>
<protein>
    <recommendedName>
        <fullName evidence="4">SoHo domain-containing protein</fullName>
    </recommendedName>
</protein>
<feature type="compositionally biased region" description="Basic and acidic residues" evidence="2">
    <location>
        <begin position="664"/>
        <end position="681"/>
    </location>
</feature>
<keyword evidence="1" id="KW-0175">Coiled coil</keyword>
<feature type="region of interest" description="Disordered" evidence="2">
    <location>
        <begin position="1175"/>
        <end position="1202"/>
    </location>
</feature>
<feature type="compositionally biased region" description="Basic and acidic residues" evidence="2">
    <location>
        <begin position="1080"/>
        <end position="1111"/>
    </location>
</feature>
<sequence length="2148" mass="242145">MRLFDCSLCLTTLNRRRSSRRRSCDTTDPLVMTKRPATRRRRRYRRPESSQGVTSSRSSTRFLNVMRTLGMRTSSTKLETPKSRKLLADEVRSRRVGIPGTLNGVHLRGRRKHSVETSVGNDTGQEGADLAGRRTGELEREYHEHLEALKFLIDPPPCFRNTETQQNFENKLNSLDLRLMNTVAIPNEIPMANGYRDASMRGLNRFCRSWGSIRENGVPKDLGRSYVDTLDRTMIDLFARAPILKSRQGEQVPARENKTVRFKDEVERTETCVGQGLRREGEGCEAEGVGTDNRVKMEILKEGPDVRRDVVGTPQGSSNVPDVETRNDDTKVEQSYANQNGALKSCSSEQRSDVKKGQHRGQPDYATDAEDCTGMPQGNRNRARRSRNRRRPPQRPPNIAESSRNESEQRKPEEETPMISTNEERGNDNVNEDINDDINDGITSVDSVSKTNDSTQAEKPANANPLENRDEGSLNREYRVRLDDKHRIEKIQLTESRPRIIEITTISSLPLEATISHITGVGILETGSGDRTSKPSVVTISEPVELMQPLGDRAAKENRLEIREVTDSDAEVDCGPTIIVEFESDAERESIGVQESEDHEEFKRRTQIGQEVAPQRKFPKPEAESPTSMWATVMPRDVEKKLRNFIEDLQLPSFSEEVTAEEEGGSHEKIPQATKESRSLEKVTASSRWKTKKRTISTSHYANSFLDIIQEEGERLSEDEAQHIRDFINEEISKYRREDRHSTERTQTDRAESKGNDPEKIETASTQFQDNKLFEIETAGESKKRDNCQKSTEVTSNNQDASQADDKIDSFSYPLQGKAISSRTKQPPPLPKRSSSFGHEPQRPPTPPEIDYIPSIGNIHQPLVATSDESRSTNLLARKVRASREAEVVEEPPRRPELPKDVDSSTRIRETFENSPSRESSSSSVHVDETCCRVNRRLEQTNDPLQVGNVESLAEDGRSIASSGIRDDDLSHSRGVGTPGVALASATCTEITRREEGKSATLGAPPTHNRNASPSRQEGEAEVCRRPADRDRSGKENFRVNQGAAAPTERLKRNKSDITSTSLVKDKAAMGSSSTKNKKKLQEKEETEKPTSSFRRERIVKSKTSETRIIEESTSINQRDGLDNPKYSTWESRSEERHEEETRSTSRQSNARNPSDDEEASLQRVDALANGDLVSEGEAGDMQGHDSSSSTTSFSTIRHRPSGASLTDISAIVREMKENDNASNLKEESESLKKKLTLLKCEGSTGETVGNNSESPQPVPYSPVEDLYYAPLIEAREVVKEVPEDISKDAMGRPASLRELCVKKILSMPFGPQVIGEITTPRLNIFESLRTLQRFVSNVPPADSVRRRDDNARLSSMHGVSDQRHGLTKTPRGDEPVRPNDVENDVSDRISDRTGLRSAVNIELSESDGEMERQCWRGLSTKEDPRLLVCLSPSQQATRVRASADTLLDLHRKFLNRYSYREEQPQYVPVPQYRVHISPTSAKEDGDATLKAPKPPTRAFHRDADGSSSRLLEIIKEERNGSSGGVIADRQLKRTTDVEGVMGSSGHDEGQERLKAASLSDWPNLARHDRQSTTANGLFLAAVRGEDGESRRDDKPAGHVARPDQSDITWSIAAEAGHRNDTATARDSERPFAKGSFALNSAIIDRSMDIADKRTPPPLRKTTDPGKHVNPALIDDRLEVPPLPKRIVTVDRSCIDTTSIFHQNPPRSHLEPRKVHHEASPEKLKHVAAIEIMDKLKKLQTETSRRLDDNKRSSLSQEYFVQQLKYIELLEEQLKNVILAEEEERKAFEEFQTQYHRTKRCDDARKSSLGDEETSRKTSTAGEREREIPIHVGDGTTSGKCAREKREENRFLERKTCQSEPEIQKEYWREKSRNVEADRTETINKTGSRQFQKKSYHENGVHEEEESSESIEREERRVITRKENKSPLANGGTKHEKIDEADGSHADTWTAKATPKDDFKTSTESTILPDLRKHIEMKSPTTTTTMMMTTTLPTNGEAFRQRMYDEYVRKVLERQERRNHKVVKISTHEDIKCRSNGNSSDNMSVMAREFIEKARSRLSKFGIDLDGSGTEHEEEHEGDVISARFLVDGKELEDARRLPKHLREFLKLSETMTDEGEGGELRQMEWTVDFAVLLVVLRDGLVTIDDGC</sequence>
<gene>
    <name evidence="3" type="ORF">DMN91_011187</name>
</gene>
<feature type="compositionally biased region" description="Basic and acidic residues" evidence="2">
    <location>
        <begin position="1708"/>
        <end position="1721"/>
    </location>
</feature>
<name>A0A3L8DB19_OOCBI</name>
<feature type="compositionally biased region" description="Basic and acidic residues" evidence="2">
    <location>
        <begin position="1017"/>
        <end position="1038"/>
    </location>
</feature>
<reference evidence="3" key="1">
    <citation type="journal article" date="2018" name="Genome Res.">
        <title>The genomic architecture and molecular evolution of ant odorant receptors.</title>
        <authorList>
            <person name="McKenzie S.K."/>
            <person name="Kronauer D.J.C."/>
        </authorList>
    </citation>
    <scope>NUCLEOTIDE SEQUENCE [LARGE SCALE GENOMIC DNA]</scope>
    <source>
        <strain evidence="3">Clonal line C1</strain>
    </source>
</reference>
<feature type="compositionally biased region" description="Basic and acidic residues" evidence="2">
    <location>
        <begin position="1648"/>
        <end position="1667"/>
    </location>
</feature>
<feature type="compositionally biased region" description="Polar residues" evidence="2">
    <location>
        <begin position="789"/>
        <end position="802"/>
    </location>
</feature>
<feature type="compositionally biased region" description="Acidic residues" evidence="2">
    <location>
        <begin position="430"/>
        <end position="439"/>
    </location>
</feature>
<feature type="compositionally biased region" description="Basic and acidic residues" evidence="2">
    <location>
        <begin position="1132"/>
        <end position="1144"/>
    </location>
</feature>
<organism evidence="3">
    <name type="scientific">Ooceraea biroi</name>
    <name type="common">Clonal raider ant</name>
    <name type="synonym">Cerapachys biroi</name>
    <dbReference type="NCBI Taxonomy" id="2015173"/>
    <lineage>
        <taxon>Eukaryota</taxon>
        <taxon>Metazoa</taxon>
        <taxon>Ecdysozoa</taxon>
        <taxon>Arthropoda</taxon>
        <taxon>Hexapoda</taxon>
        <taxon>Insecta</taxon>
        <taxon>Pterygota</taxon>
        <taxon>Neoptera</taxon>
        <taxon>Endopterygota</taxon>
        <taxon>Hymenoptera</taxon>
        <taxon>Apocrita</taxon>
        <taxon>Aculeata</taxon>
        <taxon>Formicoidea</taxon>
        <taxon>Formicidae</taxon>
        <taxon>Dorylinae</taxon>
        <taxon>Ooceraea</taxon>
    </lineage>
</organism>
<feature type="compositionally biased region" description="Low complexity" evidence="2">
    <location>
        <begin position="915"/>
        <end position="924"/>
    </location>
</feature>
<evidence type="ECO:0000313" key="3">
    <source>
        <dbReference type="EMBL" id="RLU17118.1"/>
    </source>
</evidence>
<feature type="compositionally biased region" description="Basic and acidic residues" evidence="2">
    <location>
        <begin position="323"/>
        <end position="332"/>
    </location>
</feature>
<feature type="compositionally biased region" description="Basic residues" evidence="2">
    <location>
        <begin position="381"/>
        <end position="393"/>
    </location>
</feature>
<feature type="compositionally biased region" description="Basic and acidic residues" evidence="2">
    <location>
        <begin position="1361"/>
        <end position="1393"/>
    </location>
</feature>
<feature type="compositionally biased region" description="Basic and acidic residues" evidence="2">
    <location>
        <begin position="882"/>
        <end position="912"/>
    </location>
</feature>
<dbReference type="Proteomes" id="UP000279307">
    <property type="component" value="Chromosome 11"/>
</dbReference>
<feature type="compositionally biased region" description="Basic and acidic residues" evidence="2">
    <location>
        <begin position="1933"/>
        <end position="1945"/>
    </location>
</feature>
<feature type="compositionally biased region" description="Basic and acidic residues" evidence="2">
    <location>
        <begin position="1910"/>
        <end position="1925"/>
    </location>
</feature>
<feature type="compositionally biased region" description="Polar residues" evidence="2">
    <location>
        <begin position="441"/>
        <end position="457"/>
    </location>
</feature>
<feature type="compositionally biased region" description="Basic and acidic residues" evidence="2">
    <location>
        <begin position="403"/>
        <end position="414"/>
    </location>
</feature>
<dbReference type="OrthoDB" id="7554727at2759"/>
<feature type="region of interest" description="Disordered" evidence="2">
    <location>
        <begin position="17"/>
        <end position="62"/>
    </location>
</feature>
<dbReference type="EMBL" id="QOIP01000011">
    <property type="protein sequence ID" value="RLU17118.1"/>
    <property type="molecule type" value="Genomic_DNA"/>
</dbReference>
<evidence type="ECO:0000256" key="2">
    <source>
        <dbReference type="SAM" id="MobiDB-lite"/>
    </source>
</evidence>
<feature type="region of interest" description="Disordered" evidence="2">
    <location>
        <begin position="1341"/>
        <end position="1393"/>
    </location>
</feature>
<proteinExistence type="predicted"/>